<evidence type="ECO:0000256" key="6">
    <source>
        <dbReference type="ARBA" id="ARBA00022989"/>
    </source>
</evidence>
<dbReference type="PROSITE" id="PS50893">
    <property type="entry name" value="ABC_TRANSPORTER_2"/>
    <property type="match status" value="1"/>
</dbReference>
<proteinExistence type="predicted"/>
<evidence type="ECO:0000256" key="2">
    <source>
        <dbReference type="ARBA" id="ARBA00022448"/>
    </source>
</evidence>
<protein>
    <recommendedName>
        <fullName evidence="10">ABC transporter domain-containing protein</fullName>
    </recommendedName>
</protein>
<dbReference type="InterPro" id="IPR003439">
    <property type="entry name" value="ABC_transporter-like_ATP-bd"/>
</dbReference>
<accession>A0A0C2ZC56</accession>
<dbReference type="STRING" id="1036808.A0A0C2ZC56"/>
<dbReference type="Pfam" id="PF01061">
    <property type="entry name" value="ABC2_membrane"/>
    <property type="match status" value="1"/>
</dbReference>
<keyword evidence="5" id="KW-0067">ATP-binding</keyword>
<feature type="transmembrane region" description="Helical" evidence="8">
    <location>
        <begin position="940"/>
        <end position="960"/>
    </location>
</feature>
<keyword evidence="9" id="KW-0732">Signal</keyword>
<feature type="transmembrane region" description="Helical" evidence="8">
    <location>
        <begin position="967"/>
        <end position="984"/>
    </location>
</feature>
<dbReference type="EMBL" id="KN822074">
    <property type="protein sequence ID" value="KIM59423.1"/>
    <property type="molecule type" value="Genomic_DNA"/>
</dbReference>
<sequence length="1102" mass="119649">MRRNQMFAASWLLSASTALASNATWNNPGVSSLIPPKEQCPPCFNCLLPAFTCGQFGNCNEYDGQCKCPPGWGGIDCLTPQCDSLADGDHRTLRGDEPCKCKEGWGGINCNVCKTDAACIGFPLPEGVRSGVDDESVANMTCHKGGETVFNNHQMCDITNRKILDMLPDRPPQVTFSCDNASSSCSFQFWTAQQESFYCGLDACTSQKKTGYEIDTTMYACERIKCKCIPGRFLCGEDGSVDISDFLVEEIRGPAKFSCKTGDDCRFEEPAMNQLINDIFGDAYITLTCEGGECLHYSQVPGYKRPAKPDNTKWVALSSAGAGLIFVVTLAGLWYVGHTRPTSFTRTGPIHLPPDTSHPEHVPATLHFSSISYTLPNGQPVLSNIGGISRPGTITAIMGASGSGKSSLLDILAHRTKKGIVGGTTLLNGRVATASAMRRVSGYVDQEDTLMSTLTVFETVLYSALLRLPRNMSETEKVARVMGTLEELGIAGIAGKRVGGSGKRSISGGEKRRVSIACELVTSPSILFLDEPTSGLDAYNAQSVIEALSNLARTYNRTVILTIHQPRSGIVALIDELIVLARGRCVWSGPMRGRQAVNGIRCDDRDAGTDQGGCDGAGTNEKQGVDEWLEDIGKGCPAGFNMADYLIDLTVNACIDTSSDTTTSPGAESPDTPGLTADEERALMTSASATGTGIGTGNVEVTELQTRASPSSQDSRRLSLSSTIRRKTSQVLDAVRGYRDDAGNSFVPQKLAELVALYEATSTSQSMRAEFDAVYRAHGDPSPDDGNVAWSSNGTIGPEGTRADMHEMRDVTTETSMLRGRQRASWGTQFRILSGRAFKNLYRDPALLTAHYASSVALALICGLFFHNVTNDIAGFQNRLGIFFFTLALFGFSCLSSLGLFANERILFMRERANGYYSTFTYFASKVLFDILPLRLVPPLVYGGIIYGLVGLVPTVPAFWKFMLTLVLFNLTTASVILLLSISFESTGVGSLVGTLIMLFNLLFTGLLINRETVTPALQWLHTISFFHAAFEALAVNELRYLQLKEIKYGVELDVPAATILSIFGLRAQSFWWPNISLLGFFFVSFTAASYMMLHFFVKEKR</sequence>
<dbReference type="PANTHER" id="PTHR48041:SF2">
    <property type="entry name" value="ATP-DEPENDENT PERMEASE-RELATED"/>
    <property type="match status" value="1"/>
</dbReference>
<dbReference type="PANTHER" id="PTHR48041">
    <property type="entry name" value="ABC TRANSPORTER G FAMILY MEMBER 28"/>
    <property type="match status" value="1"/>
</dbReference>
<evidence type="ECO:0000256" key="1">
    <source>
        <dbReference type="ARBA" id="ARBA00004141"/>
    </source>
</evidence>
<gene>
    <name evidence="11" type="ORF">SCLCIDRAFT_1217778</name>
</gene>
<feature type="transmembrane region" description="Helical" evidence="8">
    <location>
        <begin position="990"/>
        <end position="1010"/>
    </location>
</feature>
<dbReference type="InParanoid" id="A0A0C2ZC56"/>
<evidence type="ECO:0000256" key="7">
    <source>
        <dbReference type="ARBA" id="ARBA00023136"/>
    </source>
</evidence>
<dbReference type="AlphaFoldDB" id="A0A0C2ZC56"/>
<feature type="signal peptide" evidence="9">
    <location>
        <begin position="1"/>
        <end position="20"/>
    </location>
</feature>
<dbReference type="InterPro" id="IPR013525">
    <property type="entry name" value="ABC2_TM"/>
</dbReference>
<dbReference type="PROSITE" id="PS00022">
    <property type="entry name" value="EGF_1"/>
    <property type="match status" value="1"/>
</dbReference>
<feature type="transmembrane region" description="Helical" evidence="8">
    <location>
        <begin position="846"/>
        <end position="868"/>
    </location>
</feature>
<feature type="domain" description="ABC transporter" evidence="10">
    <location>
        <begin position="366"/>
        <end position="607"/>
    </location>
</feature>
<dbReference type="InterPro" id="IPR003593">
    <property type="entry name" value="AAA+_ATPase"/>
</dbReference>
<dbReference type="InterPro" id="IPR050352">
    <property type="entry name" value="ABCG_transporters"/>
</dbReference>
<reference evidence="11 12" key="1">
    <citation type="submission" date="2014-04" db="EMBL/GenBank/DDBJ databases">
        <authorList>
            <consortium name="DOE Joint Genome Institute"/>
            <person name="Kuo A."/>
            <person name="Kohler A."/>
            <person name="Nagy L.G."/>
            <person name="Floudas D."/>
            <person name="Copeland A."/>
            <person name="Barry K.W."/>
            <person name="Cichocki N."/>
            <person name="Veneault-Fourrey C."/>
            <person name="LaButti K."/>
            <person name="Lindquist E.A."/>
            <person name="Lipzen A."/>
            <person name="Lundell T."/>
            <person name="Morin E."/>
            <person name="Murat C."/>
            <person name="Sun H."/>
            <person name="Tunlid A."/>
            <person name="Henrissat B."/>
            <person name="Grigoriev I.V."/>
            <person name="Hibbett D.S."/>
            <person name="Martin F."/>
            <person name="Nordberg H.P."/>
            <person name="Cantor M.N."/>
            <person name="Hua S.X."/>
        </authorList>
    </citation>
    <scope>NUCLEOTIDE SEQUENCE [LARGE SCALE GENOMIC DNA]</scope>
    <source>
        <strain evidence="11 12">Foug A</strain>
    </source>
</reference>
<feature type="transmembrane region" description="Helical" evidence="8">
    <location>
        <begin position="880"/>
        <end position="902"/>
    </location>
</feature>
<evidence type="ECO:0000313" key="12">
    <source>
        <dbReference type="Proteomes" id="UP000053989"/>
    </source>
</evidence>
<evidence type="ECO:0000256" key="3">
    <source>
        <dbReference type="ARBA" id="ARBA00022692"/>
    </source>
</evidence>
<dbReference type="InterPro" id="IPR000742">
    <property type="entry name" value="EGF"/>
</dbReference>
<dbReference type="Gene3D" id="3.40.50.300">
    <property type="entry name" value="P-loop containing nucleotide triphosphate hydrolases"/>
    <property type="match status" value="1"/>
</dbReference>
<dbReference type="GO" id="GO:0016020">
    <property type="term" value="C:membrane"/>
    <property type="evidence" value="ECO:0007669"/>
    <property type="project" value="UniProtKB-SubCell"/>
</dbReference>
<keyword evidence="3 8" id="KW-0812">Transmembrane</keyword>
<dbReference type="GO" id="GO:0016887">
    <property type="term" value="F:ATP hydrolysis activity"/>
    <property type="evidence" value="ECO:0007669"/>
    <property type="project" value="InterPro"/>
</dbReference>
<dbReference type="InterPro" id="IPR017871">
    <property type="entry name" value="ABC_transporter-like_CS"/>
</dbReference>
<dbReference type="InterPro" id="IPR027417">
    <property type="entry name" value="P-loop_NTPase"/>
</dbReference>
<organism evidence="11 12">
    <name type="scientific">Scleroderma citrinum Foug A</name>
    <dbReference type="NCBI Taxonomy" id="1036808"/>
    <lineage>
        <taxon>Eukaryota</taxon>
        <taxon>Fungi</taxon>
        <taxon>Dikarya</taxon>
        <taxon>Basidiomycota</taxon>
        <taxon>Agaricomycotina</taxon>
        <taxon>Agaricomycetes</taxon>
        <taxon>Agaricomycetidae</taxon>
        <taxon>Boletales</taxon>
        <taxon>Sclerodermatineae</taxon>
        <taxon>Sclerodermataceae</taxon>
        <taxon>Scleroderma</taxon>
    </lineage>
</organism>
<comment type="subcellular location">
    <subcellularLocation>
        <location evidence="1">Membrane</location>
        <topology evidence="1">Multi-pass membrane protein</topology>
    </subcellularLocation>
</comment>
<dbReference type="Pfam" id="PF00005">
    <property type="entry name" value="ABC_tran"/>
    <property type="match status" value="1"/>
</dbReference>
<feature type="transmembrane region" description="Helical" evidence="8">
    <location>
        <begin position="314"/>
        <end position="336"/>
    </location>
</feature>
<dbReference type="SMART" id="SM00382">
    <property type="entry name" value="AAA"/>
    <property type="match status" value="1"/>
</dbReference>
<evidence type="ECO:0000313" key="11">
    <source>
        <dbReference type="EMBL" id="KIM59423.1"/>
    </source>
</evidence>
<evidence type="ECO:0000256" key="9">
    <source>
        <dbReference type="SAM" id="SignalP"/>
    </source>
</evidence>
<evidence type="ECO:0000256" key="5">
    <source>
        <dbReference type="ARBA" id="ARBA00022840"/>
    </source>
</evidence>
<dbReference type="Proteomes" id="UP000053989">
    <property type="component" value="Unassembled WGS sequence"/>
</dbReference>
<dbReference type="HOGENOM" id="CLU_000604_57_1_1"/>
<keyword evidence="4" id="KW-0547">Nucleotide-binding</keyword>
<dbReference type="SUPFAM" id="SSF52540">
    <property type="entry name" value="P-loop containing nucleoside triphosphate hydrolases"/>
    <property type="match status" value="1"/>
</dbReference>
<dbReference type="CDD" id="cd03213">
    <property type="entry name" value="ABCG_EPDR"/>
    <property type="match status" value="1"/>
</dbReference>
<reference evidence="12" key="2">
    <citation type="submission" date="2015-01" db="EMBL/GenBank/DDBJ databases">
        <title>Evolutionary Origins and Diversification of the Mycorrhizal Mutualists.</title>
        <authorList>
            <consortium name="DOE Joint Genome Institute"/>
            <consortium name="Mycorrhizal Genomics Consortium"/>
            <person name="Kohler A."/>
            <person name="Kuo A."/>
            <person name="Nagy L.G."/>
            <person name="Floudas D."/>
            <person name="Copeland A."/>
            <person name="Barry K.W."/>
            <person name="Cichocki N."/>
            <person name="Veneault-Fourrey C."/>
            <person name="LaButti K."/>
            <person name="Lindquist E.A."/>
            <person name="Lipzen A."/>
            <person name="Lundell T."/>
            <person name="Morin E."/>
            <person name="Murat C."/>
            <person name="Riley R."/>
            <person name="Ohm R."/>
            <person name="Sun H."/>
            <person name="Tunlid A."/>
            <person name="Henrissat B."/>
            <person name="Grigoriev I.V."/>
            <person name="Hibbett D.S."/>
            <person name="Martin F."/>
        </authorList>
    </citation>
    <scope>NUCLEOTIDE SEQUENCE [LARGE SCALE GENOMIC DNA]</scope>
    <source>
        <strain evidence="12">Foug A</strain>
    </source>
</reference>
<dbReference type="OrthoDB" id="66620at2759"/>
<feature type="chain" id="PRO_5002172013" description="ABC transporter domain-containing protein" evidence="9">
    <location>
        <begin position="21"/>
        <end position="1102"/>
    </location>
</feature>
<evidence type="ECO:0000259" key="10">
    <source>
        <dbReference type="PROSITE" id="PS50893"/>
    </source>
</evidence>
<dbReference type="PROSITE" id="PS00211">
    <property type="entry name" value="ABC_TRANSPORTER_1"/>
    <property type="match status" value="1"/>
</dbReference>
<dbReference type="GO" id="GO:0005524">
    <property type="term" value="F:ATP binding"/>
    <property type="evidence" value="ECO:0007669"/>
    <property type="project" value="UniProtKB-KW"/>
</dbReference>
<evidence type="ECO:0000256" key="8">
    <source>
        <dbReference type="SAM" id="Phobius"/>
    </source>
</evidence>
<keyword evidence="6 8" id="KW-1133">Transmembrane helix</keyword>
<name>A0A0C2ZC56_9AGAM</name>
<feature type="transmembrane region" description="Helical" evidence="8">
    <location>
        <begin position="1076"/>
        <end position="1098"/>
    </location>
</feature>
<keyword evidence="2" id="KW-0813">Transport</keyword>
<dbReference type="GO" id="GO:0140359">
    <property type="term" value="F:ABC-type transporter activity"/>
    <property type="evidence" value="ECO:0007669"/>
    <property type="project" value="InterPro"/>
</dbReference>
<dbReference type="PROSITE" id="PS01186">
    <property type="entry name" value="EGF_2"/>
    <property type="match status" value="1"/>
</dbReference>
<evidence type="ECO:0000256" key="4">
    <source>
        <dbReference type="ARBA" id="ARBA00022741"/>
    </source>
</evidence>
<keyword evidence="7 8" id="KW-0472">Membrane</keyword>
<keyword evidence="12" id="KW-1185">Reference proteome</keyword>